<evidence type="ECO:0000313" key="3">
    <source>
        <dbReference type="Proteomes" id="UP001589647"/>
    </source>
</evidence>
<protein>
    <recommendedName>
        <fullName evidence="4">Band 7 domain-containing protein</fullName>
    </recommendedName>
</protein>
<reference evidence="2 3" key="1">
    <citation type="submission" date="2024-09" db="EMBL/GenBank/DDBJ databases">
        <authorList>
            <person name="Sun Q."/>
            <person name="Mori K."/>
        </authorList>
    </citation>
    <scope>NUCLEOTIDE SEQUENCE [LARGE SCALE GENOMIC DNA]</scope>
    <source>
        <strain evidence="2 3">CCM 3426</strain>
    </source>
</reference>
<feature type="compositionally biased region" description="Basic and acidic residues" evidence="1">
    <location>
        <begin position="401"/>
        <end position="419"/>
    </location>
</feature>
<feature type="region of interest" description="Disordered" evidence="1">
    <location>
        <begin position="351"/>
        <end position="434"/>
    </location>
</feature>
<evidence type="ECO:0000256" key="1">
    <source>
        <dbReference type="SAM" id="MobiDB-lite"/>
    </source>
</evidence>
<comment type="caution">
    <text evidence="2">The sequence shown here is derived from an EMBL/GenBank/DDBJ whole genome shotgun (WGS) entry which is preliminary data.</text>
</comment>
<evidence type="ECO:0000313" key="2">
    <source>
        <dbReference type="EMBL" id="MFB9199857.1"/>
    </source>
</evidence>
<feature type="compositionally biased region" description="Pro residues" evidence="1">
    <location>
        <begin position="44"/>
        <end position="53"/>
    </location>
</feature>
<dbReference type="EMBL" id="JBHMEI010000001">
    <property type="protein sequence ID" value="MFB9199857.1"/>
    <property type="molecule type" value="Genomic_DNA"/>
</dbReference>
<evidence type="ECO:0008006" key="4">
    <source>
        <dbReference type="Google" id="ProtNLM"/>
    </source>
</evidence>
<organism evidence="2 3">
    <name type="scientific">Nonomuraea spiralis</name>
    <dbReference type="NCBI Taxonomy" id="46182"/>
    <lineage>
        <taxon>Bacteria</taxon>
        <taxon>Bacillati</taxon>
        <taxon>Actinomycetota</taxon>
        <taxon>Actinomycetes</taxon>
        <taxon>Streptosporangiales</taxon>
        <taxon>Streptosporangiaceae</taxon>
        <taxon>Nonomuraea</taxon>
    </lineage>
</organism>
<proteinExistence type="predicted"/>
<feature type="compositionally biased region" description="Basic and acidic residues" evidence="1">
    <location>
        <begin position="368"/>
        <end position="377"/>
    </location>
</feature>
<name>A0ABV5I5P4_9ACTN</name>
<accession>A0ABV5I5P4</accession>
<dbReference type="Proteomes" id="UP001589647">
    <property type="component" value="Unassembled WGS sequence"/>
</dbReference>
<gene>
    <name evidence="2" type="ORF">ACFFV7_01525</name>
</gene>
<dbReference type="RefSeq" id="WP_189645517.1">
    <property type="nucleotide sequence ID" value="NZ_BMRC01000001.1"/>
</dbReference>
<keyword evidence="3" id="KW-1185">Reference proteome</keyword>
<feature type="region of interest" description="Disordered" evidence="1">
    <location>
        <begin position="1"/>
        <end position="59"/>
    </location>
</feature>
<sequence length="434" mass="47718">MTAVNQPMPPQPLPGNGAVPQHQPVQPGPVIPQDYPAGMTGPLPQGPPVPPHSRSPREHLPRRAAEDIWGPPAPKPVPLILLEQQTQVAGRAPIQPGRALLYSDDSGQVVHLAKPPGIFGRRYRWRYEVDMADHYSALYLEVASRSRAARFRLRIDVGWRVSDPVTIVTSRIQDGNALVQSRIREAVSPICRDFDITRDADLERQLMIDFGHDRVQHYPVEGISLFRFAVQVSHDRKAAGWMAAQADARIEGQLEAEGITGLRHQITSEDDLMLLLLHRAPERVADVIGDIRKRKELSMQARIDLFNKLVDNDMIQEAEMETIRKLIIEPIEGIASAAPIGAFGIEQIGPREPRHALQPPPPAADVPGGRDDAEDVHPSQVVPGSVDNVTGWHPAPWQRGRHSDARPTANGHKDGHGDGYGDGFDGGPHVVGEP</sequence>